<dbReference type="GO" id="GO:0005576">
    <property type="term" value="C:extracellular region"/>
    <property type="evidence" value="ECO:0007669"/>
    <property type="project" value="Ensembl"/>
</dbReference>
<keyword evidence="3 5" id="KW-0274">FAD</keyword>
<dbReference type="Ensembl" id="ENSMODT00000025247.4">
    <property type="protein sequence ID" value="ENSMODP00000024807.4"/>
    <property type="gene ID" value="ENSMODG00000019881.4"/>
</dbReference>
<protein>
    <submittedName>
        <fullName evidence="9">Cryptochrome circadian regulator 2</fullName>
    </submittedName>
</protein>
<dbReference type="GO" id="GO:0019901">
    <property type="term" value="F:protein kinase binding"/>
    <property type="evidence" value="ECO:0007669"/>
    <property type="project" value="Ensembl"/>
</dbReference>
<proteinExistence type="inferred from homology"/>
<evidence type="ECO:0000256" key="6">
    <source>
        <dbReference type="PIRSR" id="PIRSR602081-2"/>
    </source>
</evidence>
<sequence length="662" mass="73795">MAATAVVTMTAAAPAPAPAPAPATASAPVPGPAPKEGASSVHWFRKGLRLHDNPALQAALRGARCVRCVYILDPWFAASSSVGINRWRFLLQSLEDLDISLRKLNSRLFVVRGQPTDVFPRLFKEWGVTRLTFEYDSEPFGKERDAAIVKMAKEAGVEVVTENSHTLYDLDRIIELNGQKPPLTYKRFQAIISRMELPRKPVNSVTSQQMERCQAEIQENHDDAYGVPSLEELGFPTDGLGPAVWQGGETEALARLDKHLERKAWVANYERPRMNAASLLASPTGLSPYLRFGCLSCRLFYYRLWELYKKVKRNNTPPLSLYGQLLWREFFYTAATNNPKFDRMEGNPICIQIPWDRNPEALAKWAEGKTGFPWIDAIMTQLRQEGWIHHLARHAVACFLTRGDLWVSWESGVRVSVPRGPDGLPSEPLALAGGAGEALPLWGLGRPARHPRVPWLSLPRPAGVRRAAPRRRLQRELRQLDVAVLQRLLPTVLPLLLPRGFGRRTDPSGDYVRRYLPQLKGFPARYIYEPWNAPEPVQKAAKCIIGVDYPRPIVNHAETSRLNIERMKQIYQQLSRYRGLCLLASVPSCLEDLSSPMVEASLGQAGAVSGPGLKPLPCSPASPKRKLEATEEAPGEEHSKRARVMVAVAARLPGSELAGKDV</sequence>
<dbReference type="GO" id="GO:0016922">
    <property type="term" value="F:nuclear receptor binding"/>
    <property type="evidence" value="ECO:0007669"/>
    <property type="project" value="Ensembl"/>
</dbReference>
<dbReference type="GO" id="GO:0014823">
    <property type="term" value="P:response to activity"/>
    <property type="evidence" value="ECO:0007669"/>
    <property type="project" value="Ensembl"/>
</dbReference>
<dbReference type="GO" id="GO:0005737">
    <property type="term" value="C:cytoplasm"/>
    <property type="evidence" value="ECO:0000318"/>
    <property type="project" value="GO_Central"/>
</dbReference>
<dbReference type="GO" id="GO:0071949">
    <property type="term" value="F:FAD binding"/>
    <property type="evidence" value="ECO:0000318"/>
    <property type="project" value="GO_Central"/>
</dbReference>
<feature type="binding site" evidence="5">
    <location>
        <begin position="324"/>
        <end position="331"/>
    </location>
    <ligand>
        <name>FAD</name>
        <dbReference type="ChEBI" id="CHEBI:57692"/>
    </ligand>
</feature>
<reference evidence="9 10" key="1">
    <citation type="journal article" date="2007" name="Nature">
        <title>Genome of the marsupial Monodelphis domestica reveals innovation in non-coding sequences.</title>
        <authorList>
            <person name="Mikkelsen T.S."/>
            <person name="Wakefield M.J."/>
            <person name="Aken B."/>
            <person name="Amemiya C.T."/>
            <person name="Chang J.L."/>
            <person name="Duke S."/>
            <person name="Garber M."/>
            <person name="Gentles A.J."/>
            <person name="Goodstadt L."/>
            <person name="Heger A."/>
            <person name="Jurka J."/>
            <person name="Kamal M."/>
            <person name="Mauceli E."/>
            <person name="Searle S.M."/>
            <person name="Sharpe T."/>
            <person name="Baker M.L."/>
            <person name="Batzer M.A."/>
            <person name="Benos P.V."/>
            <person name="Belov K."/>
            <person name="Clamp M."/>
            <person name="Cook A."/>
            <person name="Cuff J."/>
            <person name="Das R."/>
            <person name="Davidow L."/>
            <person name="Deakin J.E."/>
            <person name="Fazzari M.J."/>
            <person name="Glass J.L."/>
            <person name="Grabherr M."/>
            <person name="Greally J.M."/>
            <person name="Gu W."/>
            <person name="Hore T.A."/>
            <person name="Huttley G.A."/>
            <person name="Kleber M."/>
            <person name="Jirtle R.L."/>
            <person name="Koina E."/>
            <person name="Lee J.T."/>
            <person name="Mahony S."/>
            <person name="Marra M.A."/>
            <person name="Miller R.D."/>
            <person name="Nicholls R.D."/>
            <person name="Oda M."/>
            <person name="Papenfuss A.T."/>
            <person name="Parra Z.E."/>
            <person name="Pollock D.D."/>
            <person name="Ray D.A."/>
            <person name="Schein J.E."/>
            <person name="Speed T.P."/>
            <person name="Thompson K."/>
            <person name="VandeBerg J.L."/>
            <person name="Wade C.M."/>
            <person name="Walker J.A."/>
            <person name="Waters P.D."/>
            <person name="Webber C."/>
            <person name="Weidman J.R."/>
            <person name="Xie X."/>
            <person name="Zody M.C."/>
            <person name="Baldwin J."/>
            <person name="Abdouelleil A."/>
            <person name="Abdulkadir J."/>
            <person name="Abebe A."/>
            <person name="Abera B."/>
            <person name="Abreu J."/>
            <person name="Acer S.C."/>
            <person name="Aftuck L."/>
            <person name="Alexander A."/>
            <person name="An P."/>
            <person name="Anderson E."/>
            <person name="Anderson S."/>
            <person name="Arachi H."/>
            <person name="Azer M."/>
            <person name="Bachantsang P."/>
            <person name="Barry A."/>
            <person name="Bayul T."/>
            <person name="Berlin A."/>
            <person name="Bessette D."/>
            <person name="Bloom T."/>
            <person name="Bloom T."/>
            <person name="Boguslavskiy L."/>
            <person name="Bonnet C."/>
            <person name="Boukhgalter B."/>
            <person name="Bourzgui I."/>
            <person name="Brown A."/>
            <person name="Cahill P."/>
            <person name="Channer S."/>
            <person name="Cheshatsang Y."/>
            <person name="Chuda L."/>
            <person name="Citroen M."/>
            <person name="Collymore A."/>
            <person name="Cooke P."/>
            <person name="Costello M."/>
            <person name="D'Aco K."/>
            <person name="Daza R."/>
            <person name="De Haan G."/>
            <person name="DeGray S."/>
            <person name="DeMaso C."/>
            <person name="Dhargay N."/>
            <person name="Dooley K."/>
            <person name="Dooley E."/>
            <person name="Doricent M."/>
            <person name="Dorje P."/>
            <person name="Dorjee K."/>
            <person name="Dupes A."/>
            <person name="Elong R."/>
            <person name="Falk J."/>
            <person name="Farina A."/>
            <person name="Faro S."/>
            <person name="Ferguson D."/>
            <person name="Fisher S."/>
            <person name="Foley C.D."/>
            <person name="Franke A."/>
            <person name="Friedrich D."/>
            <person name="Gadbois L."/>
            <person name="Gearin G."/>
            <person name="Gearin C.R."/>
            <person name="Giannoukos G."/>
            <person name="Goode T."/>
            <person name="Graham J."/>
            <person name="Grandbois E."/>
            <person name="Grewal S."/>
            <person name="Gyaltsen K."/>
            <person name="Hafez N."/>
            <person name="Hagos B."/>
            <person name="Hall J."/>
            <person name="Henson C."/>
            <person name="Hollinger A."/>
            <person name="Honan T."/>
            <person name="Huard M.D."/>
            <person name="Hughes L."/>
            <person name="Hurhula B."/>
            <person name="Husby M.E."/>
            <person name="Kamat A."/>
            <person name="Kanga B."/>
            <person name="Kashin S."/>
            <person name="Khazanovich D."/>
            <person name="Kisner P."/>
            <person name="Lance K."/>
            <person name="Lara M."/>
            <person name="Lee W."/>
            <person name="Lennon N."/>
            <person name="Letendre F."/>
            <person name="LeVine R."/>
            <person name="Lipovsky A."/>
            <person name="Liu X."/>
            <person name="Liu J."/>
            <person name="Liu S."/>
            <person name="Lokyitsang T."/>
            <person name="Lokyitsang Y."/>
            <person name="Lubonja R."/>
            <person name="Lui A."/>
            <person name="MacDonald P."/>
            <person name="Magnisalis V."/>
            <person name="Maru K."/>
            <person name="Matthews C."/>
            <person name="McCusker W."/>
            <person name="McDonough S."/>
            <person name="Mehta T."/>
            <person name="Meldrim J."/>
            <person name="Meneus L."/>
            <person name="Mihai O."/>
            <person name="Mihalev A."/>
            <person name="Mihova T."/>
            <person name="Mittelman R."/>
            <person name="Mlenga V."/>
            <person name="Montmayeur A."/>
            <person name="Mulrain L."/>
            <person name="Navidi A."/>
            <person name="Naylor J."/>
            <person name="Negash T."/>
            <person name="Nguyen T."/>
            <person name="Nguyen N."/>
            <person name="Nicol R."/>
            <person name="Norbu C."/>
            <person name="Norbu N."/>
            <person name="Novod N."/>
            <person name="O'Neill B."/>
            <person name="Osman S."/>
            <person name="Markiewicz E."/>
            <person name="Oyono O.L."/>
            <person name="Patti C."/>
            <person name="Phunkhang P."/>
            <person name="Pierre F."/>
            <person name="Priest M."/>
            <person name="Raghuraman S."/>
            <person name="Rege F."/>
            <person name="Reyes R."/>
            <person name="Rise C."/>
            <person name="Rogov P."/>
            <person name="Ross K."/>
            <person name="Ryan E."/>
            <person name="Settipalli S."/>
            <person name="Shea T."/>
            <person name="Sherpa N."/>
            <person name="Shi L."/>
            <person name="Shih D."/>
            <person name="Sparrow T."/>
            <person name="Spaulding J."/>
            <person name="Stalker J."/>
            <person name="Stange-Thomann N."/>
            <person name="Stavropoulos S."/>
            <person name="Stone C."/>
            <person name="Strader C."/>
            <person name="Tesfaye S."/>
            <person name="Thomson T."/>
            <person name="Thoulutsang Y."/>
            <person name="Thoulutsang D."/>
            <person name="Topham K."/>
            <person name="Topping I."/>
            <person name="Tsamla T."/>
            <person name="Vassiliev H."/>
            <person name="Vo A."/>
            <person name="Wangchuk T."/>
            <person name="Wangdi T."/>
            <person name="Weiand M."/>
            <person name="Wilkinson J."/>
            <person name="Wilson A."/>
            <person name="Yadav S."/>
            <person name="Young G."/>
            <person name="Yu Q."/>
            <person name="Zembek L."/>
            <person name="Zhong D."/>
            <person name="Zimmer A."/>
            <person name="Zwirko Z."/>
            <person name="Jaffe D.B."/>
            <person name="Alvarez P."/>
            <person name="Brockman W."/>
            <person name="Butler J."/>
            <person name="Chin C."/>
            <person name="Gnerre S."/>
            <person name="MacCallum I."/>
            <person name="Graves J.A."/>
            <person name="Ponting C.P."/>
            <person name="Breen M."/>
            <person name="Samollow P.B."/>
            <person name="Lander E.S."/>
            <person name="Lindblad-Toh K."/>
        </authorList>
    </citation>
    <scope>NUCLEOTIDE SEQUENCE [LARGE SCALE GENOMIC DNA]</scope>
</reference>
<keyword evidence="2 5" id="KW-0285">Flavoprotein</keyword>
<feature type="domain" description="Photolyase/cryptochrome alpha/beta" evidence="8">
    <location>
        <begin position="38"/>
        <end position="167"/>
    </location>
</feature>
<dbReference type="PROSITE" id="PS51645">
    <property type="entry name" value="PHR_CRY_ALPHA_BETA"/>
    <property type="match status" value="1"/>
</dbReference>
<evidence type="ECO:0000256" key="5">
    <source>
        <dbReference type="PIRSR" id="PIRSR602081-1"/>
    </source>
</evidence>
<feature type="site" description="Electron transfer via tryptophanyl radical" evidence="6">
    <location>
        <position position="355"/>
    </location>
</feature>
<dbReference type="SUPFAM" id="SSF52425">
    <property type="entry name" value="Cryptochrome/photolyase, N-terminal domain"/>
    <property type="match status" value="1"/>
</dbReference>
<dbReference type="FunFam" id="1.25.40.80:FF:000001">
    <property type="entry name" value="Cryptochrome circadian regulator 2"/>
    <property type="match status" value="1"/>
</dbReference>
<feature type="binding site" evidence="5">
    <location>
        <position position="269"/>
    </location>
    <ligand>
        <name>FAD</name>
        <dbReference type="ChEBI" id="CHEBI:57692"/>
    </ligand>
</feature>
<dbReference type="PANTHER" id="PTHR11455:SF15">
    <property type="entry name" value="CRYPTOCHROME-2"/>
    <property type="match status" value="1"/>
</dbReference>
<dbReference type="Gene3D" id="1.25.40.80">
    <property type="match status" value="1"/>
</dbReference>
<dbReference type="STRING" id="13616.ENSMODP00000024807"/>
<dbReference type="GO" id="GO:0006606">
    <property type="term" value="P:protein import into nucleus"/>
    <property type="evidence" value="ECO:0007669"/>
    <property type="project" value="Ensembl"/>
</dbReference>
<dbReference type="GO" id="GO:0005634">
    <property type="term" value="C:nucleus"/>
    <property type="evidence" value="ECO:0000318"/>
    <property type="project" value="GO_Central"/>
</dbReference>
<dbReference type="InterPro" id="IPR005101">
    <property type="entry name" value="Cryptochr/Photolyase_FAD-bd"/>
</dbReference>
<dbReference type="AlphaFoldDB" id="F6WL04"/>
<feature type="region of interest" description="Disordered" evidence="7">
    <location>
        <begin position="14"/>
        <end position="38"/>
    </location>
</feature>
<organism evidence="9 10">
    <name type="scientific">Monodelphis domestica</name>
    <name type="common">Gray short-tailed opossum</name>
    <dbReference type="NCBI Taxonomy" id="13616"/>
    <lineage>
        <taxon>Eukaryota</taxon>
        <taxon>Metazoa</taxon>
        <taxon>Chordata</taxon>
        <taxon>Craniata</taxon>
        <taxon>Vertebrata</taxon>
        <taxon>Euteleostomi</taxon>
        <taxon>Mammalia</taxon>
        <taxon>Metatheria</taxon>
        <taxon>Didelphimorphia</taxon>
        <taxon>Didelphidae</taxon>
        <taxon>Monodelphis</taxon>
    </lineage>
</organism>
<dbReference type="GO" id="GO:2000118">
    <property type="term" value="P:regulation of sodium-dependent phosphate transport"/>
    <property type="evidence" value="ECO:0007669"/>
    <property type="project" value="Ensembl"/>
</dbReference>
<comment type="similarity">
    <text evidence="1">Belongs to the DNA photolyase class-1 family.</text>
</comment>
<dbReference type="SUPFAM" id="SSF48173">
    <property type="entry name" value="Cryptochrome/photolyase FAD-binding domain"/>
    <property type="match status" value="2"/>
</dbReference>
<evidence type="ECO:0000313" key="10">
    <source>
        <dbReference type="Proteomes" id="UP000002280"/>
    </source>
</evidence>
<dbReference type="eggNOG" id="KOG0133">
    <property type="taxonomic scope" value="Eukaryota"/>
</dbReference>
<name>F6WL04_MONDO</name>
<dbReference type="InterPro" id="IPR002081">
    <property type="entry name" value="Cryptochrome/DNA_photolyase_1"/>
</dbReference>
<comment type="cofactor">
    <cofactor evidence="5">
        <name>FAD</name>
        <dbReference type="ChEBI" id="CHEBI:57692"/>
    </cofactor>
    <text evidence="5">Binds 1 FAD per subunit.</text>
</comment>
<dbReference type="Gene3D" id="1.10.579.10">
    <property type="entry name" value="DNA Cyclobutane Dipyrimidine Photolyase, subunit A, domain 3"/>
    <property type="match status" value="2"/>
</dbReference>
<evidence type="ECO:0000256" key="2">
    <source>
        <dbReference type="ARBA" id="ARBA00022630"/>
    </source>
</evidence>
<dbReference type="Pfam" id="PF03441">
    <property type="entry name" value="FAD_binding_7"/>
    <property type="match status" value="2"/>
</dbReference>
<feature type="site" description="Electron transfer via tryptophanyl radical" evidence="6">
    <location>
        <position position="442"/>
    </location>
</feature>
<evidence type="ECO:0000256" key="7">
    <source>
        <dbReference type="SAM" id="MobiDB-lite"/>
    </source>
</evidence>
<dbReference type="GO" id="GO:0003677">
    <property type="term" value="F:DNA binding"/>
    <property type="evidence" value="ECO:0000318"/>
    <property type="project" value="GO_Central"/>
</dbReference>
<dbReference type="GO" id="GO:0043153">
    <property type="term" value="P:entrainment of circadian clock by photoperiod"/>
    <property type="evidence" value="ECO:0000318"/>
    <property type="project" value="GO_Central"/>
</dbReference>
<dbReference type="InterPro" id="IPR036134">
    <property type="entry name" value="Crypto/Photolyase_FAD-like_sf"/>
</dbReference>
<dbReference type="InterPro" id="IPR006050">
    <property type="entry name" value="DNA_photolyase_N"/>
</dbReference>
<dbReference type="GO" id="GO:0016607">
    <property type="term" value="C:nuclear speck"/>
    <property type="evidence" value="ECO:0007669"/>
    <property type="project" value="Ensembl"/>
</dbReference>
<dbReference type="OMA" id="EFFYRIM"/>
<feature type="compositionally biased region" description="Basic and acidic residues" evidence="7">
    <location>
        <begin position="625"/>
        <end position="639"/>
    </location>
</feature>
<dbReference type="GO" id="GO:0005829">
    <property type="term" value="C:cytosol"/>
    <property type="evidence" value="ECO:0007669"/>
    <property type="project" value="Ensembl"/>
</dbReference>
<feature type="site" description="Electron transfer via tryptophanyl radical" evidence="6">
    <location>
        <position position="409"/>
    </location>
</feature>
<dbReference type="Gene3D" id="3.40.50.620">
    <property type="entry name" value="HUPs"/>
    <property type="match status" value="1"/>
</dbReference>
<dbReference type="Pfam" id="PF00875">
    <property type="entry name" value="DNA_photolyase"/>
    <property type="match status" value="1"/>
</dbReference>
<dbReference type="GO" id="GO:0032922">
    <property type="term" value="P:circadian regulation of gene expression"/>
    <property type="evidence" value="ECO:0000318"/>
    <property type="project" value="GO_Central"/>
</dbReference>
<dbReference type="GO" id="GO:0000122">
    <property type="term" value="P:negative regulation of transcription by RNA polymerase II"/>
    <property type="evidence" value="ECO:0007669"/>
    <property type="project" value="Ensembl"/>
</dbReference>
<dbReference type="InParanoid" id="F6WL04"/>
<evidence type="ECO:0000313" key="9">
    <source>
        <dbReference type="Ensembl" id="ENSMODP00000024807.4"/>
    </source>
</evidence>
<dbReference type="GO" id="GO:0003684">
    <property type="term" value="F:damaged DNA binding"/>
    <property type="evidence" value="ECO:0007669"/>
    <property type="project" value="Ensembl"/>
</dbReference>
<keyword evidence="10" id="KW-1185">Reference proteome</keyword>
<dbReference type="InterPro" id="IPR036155">
    <property type="entry name" value="Crypto/Photolyase_N_sf"/>
</dbReference>
<dbReference type="GO" id="GO:0019902">
    <property type="term" value="F:phosphatase binding"/>
    <property type="evidence" value="ECO:0007669"/>
    <property type="project" value="Ensembl"/>
</dbReference>
<reference evidence="9" key="2">
    <citation type="submission" date="2025-08" db="UniProtKB">
        <authorList>
            <consortium name="Ensembl"/>
        </authorList>
    </citation>
    <scope>IDENTIFICATION</scope>
</reference>
<evidence type="ECO:0000256" key="4">
    <source>
        <dbReference type="ARBA" id="ARBA00022991"/>
    </source>
</evidence>
<dbReference type="InterPro" id="IPR014729">
    <property type="entry name" value="Rossmann-like_a/b/a_fold"/>
</dbReference>
<dbReference type="HOGENOM" id="CLU_010348_3_4_1"/>
<dbReference type="GO" id="GO:1990512">
    <property type="term" value="C:Cry-Per complex"/>
    <property type="evidence" value="ECO:0007669"/>
    <property type="project" value="Ensembl"/>
</dbReference>
<dbReference type="GO" id="GO:0003697">
    <property type="term" value="F:single-stranded DNA binding"/>
    <property type="evidence" value="ECO:0007669"/>
    <property type="project" value="Ensembl"/>
</dbReference>
<dbReference type="FunFam" id="1.25.40.80:FF:000003">
    <property type="entry name" value="cryptochrome-1 isoform X1"/>
    <property type="match status" value="1"/>
</dbReference>
<dbReference type="GO" id="GO:0032868">
    <property type="term" value="P:response to insulin"/>
    <property type="evidence" value="ECO:0007669"/>
    <property type="project" value="Ensembl"/>
</dbReference>
<dbReference type="GO" id="GO:2000323">
    <property type="term" value="P:negative regulation of nuclear receptor-mediated glucocorticoid signaling pathway"/>
    <property type="evidence" value="ECO:0007669"/>
    <property type="project" value="Ensembl"/>
</dbReference>
<keyword evidence="4" id="KW-0157">Chromophore</keyword>
<evidence type="ECO:0000256" key="1">
    <source>
        <dbReference type="ARBA" id="ARBA00005862"/>
    </source>
</evidence>
<evidence type="ECO:0000256" key="3">
    <source>
        <dbReference type="ARBA" id="ARBA00022827"/>
    </source>
</evidence>
<feature type="region of interest" description="Disordered" evidence="7">
    <location>
        <begin position="613"/>
        <end position="642"/>
    </location>
</feature>
<dbReference type="FunCoup" id="F6WL04">
    <property type="interactions" value="717"/>
</dbReference>
<evidence type="ECO:0000259" key="8">
    <source>
        <dbReference type="PROSITE" id="PS51645"/>
    </source>
</evidence>
<accession>F6WL04</accession>
<dbReference type="GO" id="GO:2000850">
    <property type="term" value="P:negative regulation of glucocorticoid secretion"/>
    <property type="evidence" value="ECO:0007669"/>
    <property type="project" value="Ensembl"/>
</dbReference>
<dbReference type="GO" id="GO:0019915">
    <property type="term" value="P:lipid storage"/>
    <property type="evidence" value="ECO:0007669"/>
    <property type="project" value="Ensembl"/>
</dbReference>
<dbReference type="GO" id="GO:0004864">
    <property type="term" value="F:protein phosphatase inhibitor activity"/>
    <property type="evidence" value="ECO:0007669"/>
    <property type="project" value="Ensembl"/>
</dbReference>
<reference evidence="9" key="3">
    <citation type="submission" date="2025-09" db="UniProtKB">
        <authorList>
            <consortium name="Ensembl"/>
        </authorList>
    </citation>
    <scope>IDENTIFICATION</scope>
</reference>
<dbReference type="GO" id="GO:0045892">
    <property type="term" value="P:negative regulation of DNA-templated transcription"/>
    <property type="evidence" value="ECO:0000318"/>
    <property type="project" value="GO_Central"/>
</dbReference>
<dbReference type="GeneTree" id="ENSGT00940000159073"/>
<dbReference type="GO" id="GO:0000976">
    <property type="term" value="F:transcription cis-regulatory region binding"/>
    <property type="evidence" value="ECO:0007669"/>
    <property type="project" value="Ensembl"/>
</dbReference>
<dbReference type="GO" id="GO:0042593">
    <property type="term" value="P:glucose homeostasis"/>
    <property type="evidence" value="ECO:0007669"/>
    <property type="project" value="Ensembl"/>
</dbReference>
<dbReference type="GO" id="GO:0005739">
    <property type="term" value="C:mitochondrion"/>
    <property type="evidence" value="ECO:0007669"/>
    <property type="project" value="Ensembl"/>
</dbReference>
<dbReference type="GO" id="GO:0042754">
    <property type="term" value="P:negative regulation of circadian rhythm"/>
    <property type="evidence" value="ECO:0007669"/>
    <property type="project" value="Ensembl"/>
</dbReference>
<gene>
    <name evidence="9" type="primary">CRY2</name>
</gene>
<dbReference type="Proteomes" id="UP000002280">
    <property type="component" value="Chromosome 5"/>
</dbReference>
<dbReference type="PANTHER" id="PTHR11455">
    <property type="entry name" value="CRYPTOCHROME"/>
    <property type="match status" value="1"/>
</dbReference>
<dbReference type="Bgee" id="ENSMODG00000019881">
    <property type="expression patterns" value="Expressed in cerebellum and 17 other cell types or tissues"/>
</dbReference>